<accession>A0AAP0S3G0</accession>
<dbReference type="PANTHER" id="PTHR31704">
    <property type="entry name" value="MYB/SANT-LIKE DNA-BINDING DOMAIN PROTEIN-RELATED"/>
    <property type="match status" value="1"/>
</dbReference>
<keyword evidence="4" id="KW-1185">Reference proteome</keyword>
<evidence type="ECO:0000313" key="4">
    <source>
        <dbReference type="Proteomes" id="UP001415857"/>
    </source>
</evidence>
<sequence length="335" mass="37861">MATEIEKGKGKGKEKVKGKGKASECEKSKGKESEGEQGKEKAIWDDKAHEILIDICVLEVRAGNRTSTHFNTFGWKNVVNKFNQATERNYNRLQLKNHLDSTKREWQLWESLVGDETGLGWDASRQTVDATDDWWEKKIQKFPNVAKFRVKGLDHAFKLDELFRDVTATGARAWAPTSGQMPRLYGQSSVAVDEVSEEDSDDCEGDNVENITTQENVSTDMDTNVRKTIDQRGGNPKKKAKKVTAATKMCKQIDRICDVVETRSSASSYLRLDKPRCSIDEVMELLGGIPECPPLSELYMAGTRLFLKRENREMFTALSNPTVKVAWLKFMLPTL</sequence>
<dbReference type="PANTHER" id="PTHR31704:SF37">
    <property type="entry name" value="HEAT SHOCK PROTEIN"/>
    <property type="match status" value="1"/>
</dbReference>
<protein>
    <recommendedName>
        <fullName evidence="2">Myb/SANT-like domain-containing protein</fullName>
    </recommendedName>
</protein>
<feature type="region of interest" description="Disordered" evidence="1">
    <location>
        <begin position="1"/>
        <end position="41"/>
    </location>
</feature>
<dbReference type="Pfam" id="PF12776">
    <property type="entry name" value="Myb_DNA-bind_3"/>
    <property type="match status" value="1"/>
</dbReference>
<dbReference type="AlphaFoldDB" id="A0AAP0S3G0"/>
<dbReference type="Proteomes" id="UP001415857">
    <property type="component" value="Unassembled WGS sequence"/>
</dbReference>
<evidence type="ECO:0000259" key="2">
    <source>
        <dbReference type="Pfam" id="PF12776"/>
    </source>
</evidence>
<organism evidence="3 4">
    <name type="scientific">Liquidambar formosana</name>
    <name type="common">Formosan gum</name>
    <dbReference type="NCBI Taxonomy" id="63359"/>
    <lineage>
        <taxon>Eukaryota</taxon>
        <taxon>Viridiplantae</taxon>
        <taxon>Streptophyta</taxon>
        <taxon>Embryophyta</taxon>
        <taxon>Tracheophyta</taxon>
        <taxon>Spermatophyta</taxon>
        <taxon>Magnoliopsida</taxon>
        <taxon>eudicotyledons</taxon>
        <taxon>Gunneridae</taxon>
        <taxon>Pentapetalae</taxon>
        <taxon>Saxifragales</taxon>
        <taxon>Altingiaceae</taxon>
        <taxon>Liquidambar</taxon>
    </lineage>
</organism>
<dbReference type="EMBL" id="JBBPBK010000004">
    <property type="protein sequence ID" value="KAK9286876.1"/>
    <property type="molecule type" value="Genomic_DNA"/>
</dbReference>
<reference evidence="3 4" key="1">
    <citation type="journal article" date="2024" name="Plant J.">
        <title>Genome sequences and population genomics reveal climatic adaptation and genomic divergence between two closely related sweetgum species.</title>
        <authorList>
            <person name="Xu W.Q."/>
            <person name="Ren C.Q."/>
            <person name="Zhang X.Y."/>
            <person name="Comes H.P."/>
            <person name="Liu X.H."/>
            <person name="Li Y.G."/>
            <person name="Kettle C.J."/>
            <person name="Jalonen R."/>
            <person name="Gaisberger H."/>
            <person name="Ma Y.Z."/>
            <person name="Qiu Y.X."/>
        </authorList>
    </citation>
    <scope>NUCLEOTIDE SEQUENCE [LARGE SCALE GENOMIC DNA]</scope>
    <source>
        <strain evidence="3">Hangzhou</strain>
    </source>
</reference>
<dbReference type="InterPro" id="IPR024752">
    <property type="entry name" value="Myb/SANT-like_dom"/>
</dbReference>
<gene>
    <name evidence="3" type="ORF">L1049_015282</name>
</gene>
<name>A0AAP0S3G0_LIQFO</name>
<evidence type="ECO:0000256" key="1">
    <source>
        <dbReference type="SAM" id="MobiDB-lite"/>
    </source>
</evidence>
<comment type="caution">
    <text evidence="3">The sequence shown here is derived from an EMBL/GenBank/DDBJ whole genome shotgun (WGS) entry which is preliminary data.</text>
</comment>
<proteinExistence type="predicted"/>
<evidence type="ECO:0000313" key="3">
    <source>
        <dbReference type="EMBL" id="KAK9286876.1"/>
    </source>
</evidence>
<feature type="domain" description="Myb/SANT-like" evidence="2">
    <location>
        <begin position="44"/>
        <end position="137"/>
    </location>
</feature>